<feature type="region of interest" description="Disordered" evidence="9">
    <location>
        <begin position="274"/>
        <end position="300"/>
    </location>
</feature>
<dbReference type="CDD" id="cd03672">
    <property type="entry name" value="NUDIX_Dcp2p_Nudt20"/>
    <property type="match status" value="1"/>
</dbReference>
<comment type="subcellular location">
    <subcellularLocation>
        <location evidence="2">Cytoplasm</location>
    </subcellularLocation>
</comment>
<evidence type="ECO:0000256" key="6">
    <source>
        <dbReference type="ARBA" id="ARBA00022801"/>
    </source>
</evidence>
<dbReference type="SMART" id="SM01125">
    <property type="entry name" value="DCP2"/>
    <property type="match status" value="1"/>
</dbReference>
<comment type="caution">
    <text evidence="11">The sequence shown here is derived from an EMBL/GenBank/DDBJ whole genome shotgun (WGS) entry which is preliminary data.</text>
</comment>
<evidence type="ECO:0000256" key="2">
    <source>
        <dbReference type="ARBA" id="ARBA00004496"/>
    </source>
</evidence>
<dbReference type="PANTHER" id="PTHR23114:SF17">
    <property type="entry name" value="M7GPPPN-MRNA HYDROLASE"/>
    <property type="match status" value="1"/>
</dbReference>
<dbReference type="EMBL" id="AWGJ01000009">
    <property type="protein sequence ID" value="ODN76250.1"/>
    <property type="molecule type" value="Genomic_DNA"/>
</dbReference>
<feature type="compositionally biased region" description="Low complexity" evidence="9">
    <location>
        <begin position="775"/>
        <end position="784"/>
    </location>
</feature>
<dbReference type="STRING" id="1295533.A0A1E3HIS5"/>
<dbReference type="Gene3D" id="1.10.10.1050">
    <property type="entry name" value="Dcp2, box A domain"/>
    <property type="match status" value="1"/>
</dbReference>
<proteinExistence type="inferred from homology"/>
<feature type="compositionally biased region" description="Low complexity" evidence="9">
    <location>
        <begin position="607"/>
        <end position="619"/>
    </location>
</feature>
<dbReference type="InterPro" id="IPR036189">
    <property type="entry name" value="DCP2_BoxA_sf"/>
</dbReference>
<dbReference type="GeneID" id="30157485"/>
<dbReference type="OrthoDB" id="18996at2759"/>
<keyword evidence="4" id="KW-0963">Cytoplasm</keyword>
<feature type="compositionally biased region" description="Low complexity" evidence="9">
    <location>
        <begin position="919"/>
        <end position="929"/>
    </location>
</feature>
<feature type="compositionally biased region" description="Pro residues" evidence="9">
    <location>
        <begin position="785"/>
        <end position="795"/>
    </location>
</feature>
<feature type="domain" description="Nudix hydrolase" evidence="10">
    <location>
        <begin position="132"/>
        <end position="261"/>
    </location>
</feature>
<feature type="compositionally biased region" description="Polar residues" evidence="9">
    <location>
        <begin position="576"/>
        <end position="599"/>
    </location>
</feature>
<evidence type="ECO:0000256" key="1">
    <source>
        <dbReference type="ARBA" id="ARBA00001936"/>
    </source>
</evidence>
<feature type="compositionally biased region" description="Low complexity" evidence="9">
    <location>
        <begin position="758"/>
        <end position="767"/>
    </location>
</feature>
<feature type="compositionally biased region" description="Polar residues" evidence="9">
    <location>
        <begin position="512"/>
        <end position="535"/>
    </location>
</feature>
<name>A0A1E3HIS5_9TREE</name>
<feature type="region of interest" description="Disordered" evidence="9">
    <location>
        <begin position="758"/>
        <end position="957"/>
    </location>
</feature>
<dbReference type="Gene3D" id="3.90.79.10">
    <property type="entry name" value="Nucleoside Triphosphate Pyrophosphohydrolase"/>
    <property type="match status" value="1"/>
</dbReference>
<feature type="region of interest" description="Disordered" evidence="9">
    <location>
        <begin position="1"/>
        <end position="31"/>
    </location>
</feature>
<sequence length="957" mass="104085">MATHSPYHNPLFPSHAFPDPDDTPIPDDGDIDDEDNIFRDMTFDEIMEDLNARFLINLPKEEMNLLRVYWQAEQAHWFYEDYLRPLNPLLPSLSQRHFTRLIIESSPLYKRLVSSDSIDHDSVWDEYRSYKRMVPCCGGIMLNKQGDKVVLVRGWKSNSGWSFPRGKINLNETLEACAVREVEEETGYDLTGMVKSEDRIQTHINAQEVTMFIVGGIDEGTVFETQTRHEIGAIEWVSLSDLPTWSGNKKTKKNTNKRFYNVTPFVNPLKAWMKANGLNPHPKPRPKKPPFSQPSASTGNFHRDIKPFRFDAFSGSPSASPQLHTPSPAPSHFPSRGSSALDQLFSKFIHKQEEEILAPRQGDAVGSDNNAGLERLFGGLDVLKEEEQAMLERQKRSDGYSQEDARRFQKEDDDLVRLLAGVGTPAPDLAKLLPRNQQSQRQAVQQQSQRQAVQQQPQVQHQQQPQPKATQNHLLAMLNQKSIGATPVPAGHGSLPQAQPHQSKLLHLISQPAHSPTQSPRASVSPSYHTAQSRPGSHPSVGAEGTEEDRAARARALLEISFAGLGLGEGSSASSHTAGSPQPAQSNQTRGQPRASGQASAPVHNRAPATQPAAQSQASLHPQVPAHQGSGPGNSPRSQNPPPSYDSVLRDNFPSQCQQAAAHAPAPGLPQVQTFERAPPPHMQQQVVPSGYVQQQPIPNPSHVFQPPLQAQAQSLPSHVHISQHHAVHPQPVPMPPQQFRPPPQAVPLGVAMQQQNMNHPQQQGQGYRPVQGQMPPGMGAAPPGLGPGPGPGYAPPGVGYYPAMPPPQQQQQQQQHFAPPPPHAQAPAQGQGQGQGYYPAQAPVVLPAGGGAPGQQGMYRQGSGNVQPVYGYGHGQNPFPGGVVPQALPAQQHQQQQPQVSSQSLNKVPMNGGGNGMLPGMQQQQQGQQGQGGAVHHPVPRQPGNAGLLAMLNGGR</sequence>
<evidence type="ECO:0000259" key="10">
    <source>
        <dbReference type="PROSITE" id="PS51462"/>
    </source>
</evidence>
<evidence type="ECO:0000256" key="4">
    <source>
        <dbReference type="ARBA" id="ARBA00022490"/>
    </source>
</evidence>
<dbReference type="SUPFAM" id="SSF55811">
    <property type="entry name" value="Nudix"/>
    <property type="match status" value="1"/>
</dbReference>
<dbReference type="GO" id="GO:0000932">
    <property type="term" value="C:P-body"/>
    <property type="evidence" value="ECO:0007669"/>
    <property type="project" value="TreeGrafter"/>
</dbReference>
<feature type="compositionally biased region" description="Low complexity" evidence="9">
    <location>
        <begin position="437"/>
        <end position="466"/>
    </location>
</feature>
<dbReference type="GO" id="GO:0140933">
    <property type="term" value="F:5'-(N(7)-methylguanosine 5'-triphospho)-[mRNA] hydrolase activity"/>
    <property type="evidence" value="ECO:0007669"/>
    <property type="project" value="InterPro"/>
</dbReference>
<dbReference type="PROSITE" id="PS00893">
    <property type="entry name" value="NUDIX_BOX"/>
    <property type="match status" value="1"/>
</dbReference>
<dbReference type="AlphaFoldDB" id="A0A1E3HIS5"/>
<feature type="compositionally biased region" description="Polar residues" evidence="9">
    <location>
        <begin position="315"/>
        <end position="325"/>
    </location>
</feature>
<reference evidence="11 12" key="1">
    <citation type="submission" date="2016-06" db="EMBL/GenBank/DDBJ databases">
        <title>Evolution of pathogenesis and genome organization in the Tremellales.</title>
        <authorList>
            <person name="Cuomo C."/>
            <person name="Litvintseva A."/>
            <person name="Heitman J."/>
            <person name="Chen Y."/>
            <person name="Sun S."/>
            <person name="Springer D."/>
            <person name="Dromer F."/>
            <person name="Young S."/>
            <person name="Zeng Q."/>
            <person name="Chapman S."/>
            <person name="Gujja S."/>
            <person name="Saif S."/>
            <person name="Birren B."/>
        </authorList>
    </citation>
    <scope>NUCLEOTIDE SEQUENCE [LARGE SCALE GENOMIC DNA]</scope>
    <source>
        <strain evidence="11 12">CBS 6039</strain>
    </source>
</reference>
<dbReference type="InterPro" id="IPR000086">
    <property type="entry name" value="NUDIX_hydrolase_dom"/>
</dbReference>
<dbReference type="InterPro" id="IPR044099">
    <property type="entry name" value="Dcp2_NUDIX"/>
</dbReference>
<keyword evidence="8" id="KW-0464">Manganese</keyword>
<dbReference type="InterPro" id="IPR020084">
    <property type="entry name" value="NUDIX_hydrolase_CS"/>
</dbReference>
<dbReference type="GO" id="GO:0000184">
    <property type="term" value="P:nuclear-transcribed mRNA catabolic process, nonsense-mediated decay"/>
    <property type="evidence" value="ECO:0007669"/>
    <property type="project" value="InterPro"/>
</dbReference>
<dbReference type="Proteomes" id="UP000094065">
    <property type="component" value="Unassembled WGS sequence"/>
</dbReference>
<keyword evidence="7" id="KW-0694">RNA-binding</keyword>
<feature type="compositionally biased region" description="Low complexity" evidence="9">
    <location>
        <begin position="945"/>
        <end position="957"/>
    </location>
</feature>
<feature type="region of interest" description="Disordered" evidence="9">
    <location>
        <begin position="436"/>
        <end position="469"/>
    </location>
</feature>
<evidence type="ECO:0000256" key="9">
    <source>
        <dbReference type="SAM" id="MobiDB-lite"/>
    </source>
</evidence>
<dbReference type="SUPFAM" id="SSF140586">
    <property type="entry name" value="Dcp2 domain-like"/>
    <property type="match status" value="1"/>
</dbReference>
<keyword evidence="6" id="KW-0378">Hydrolase</keyword>
<feature type="compositionally biased region" description="Low complexity" evidence="9">
    <location>
        <begin position="826"/>
        <end position="848"/>
    </location>
</feature>
<dbReference type="PROSITE" id="PS51462">
    <property type="entry name" value="NUDIX"/>
    <property type="match status" value="1"/>
</dbReference>
<dbReference type="Pfam" id="PF00293">
    <property type="entry name" value="NUDIX"/>
    <property type="match status" value="1"/>
</dbReference>
<feature type="region of interest" description="Disordered" evidence="9">
    <location>
        <begin position="568"/>
        <end position="651"/>
    </location>
</feature>
<gene>
    <name evidence="11" type="ORF">L202_06176</name>
</gene>
<dbReference type="FunFam" id="3.90.79.10:FF:000003">
    <property type="entry name" value="M7GpppN-mRNA hydrolase isoform 2"/>
    <property type="match status" value="1"/>
</dbReference>
<dbReference type="RefSeq" id="XP_018991781.1">
    <property type="nucleotide sequence ID" value="XM_019140630.1"/>
</dbReference>
<evidence type="ECO:0000313" key="11">
    <source>
        <dbReference type="EMBL" id="ODN76250.1"/>
    </source>
</evidence>
<keyword evidence="12" id="KW-1185">Reference proteome</keyword>
<feature type="compositionally biased region" description="Low complexity" evidence="9">
    <location>
        <begin position="884"/>
        <end position="906"/>
    </location>
</feature>
<accession>A0A1E3HIS5</accession>
<dbReference type="Pfam" id="PF05026">
    <property type="entry name" value="DCP2"/>
    <property type="match status" value="1"/>
</dbReference>
<dbReference type="InterPro" id="IPR015797">
    <property type="entry name" value="NUDIX_hydrolase-like_dom_sf"/>
</dbReference>
<evidence type="ECO:0000256" key="7">
    <source>
        <dbReference type="ARBA" id="ARBA00022884"/>
    </source>
</evidence>
<dbReference type="InterPro" id="IPR007722">
    <property type="entry name" value="DCP2_BoxA"/>
</dbReference>
<comment type="similarity">
    <text evidence="3">Belongs to the Nudix hydrolase family. DCP2 subfamily.</text>
</comment>
<dbReference type="GO" id="GO:0030145">
    <property type="term" value="F:manganese ion binding"/>
    <property type="evidence" value="ECO:0007669"/>
    <property type="project" value="InterPro"/>
</dbReference>
<dbReference type="GO" id="GO:0003723">
    <property type="term" value="F:RNA binding"/>
    <property type="evidence" value="ECO:0007669"/>
    <property type="project" value="UniProtKB-KW"/>
</dbReference>
<feature type="region of interest" description="Disordered" evidence="9">
    <location>
        <begin position="312"/>
        <end position="337"/>
    </location>
</feature>
<dbReference type="GO" id="GO:0000290">
    <property type="term" value="P:deadenylation-dependent decapping of nuclear-transcribed mRNA"/>
    <property type="evidence" value="ECO:0007669"/>
    <property type="project" value="InterPro"/>
</dbReference>
<evidence type="ECO:0000256" key="5">
    <source>
        <dbReference type="ARBA" id="ARBA00022723"/>
    </source>
</evidence>
<evidence type="ECO:0000256" key="8">
    <source>
        <dbReference type="ARBA" id="ARBA00023211"/>
    </source>
</evidence>
<protein>
    <recommendedName>
        <fullName evidence="10">Nudix hydrolase domain-containing protein</fullName>
    </recommendedName>
</protein>
<keyword evidence="5" id="KW-0479">Metal-binding</keyword>
<organism evidence="11 12">
    <name type="scientific">Cryptococcus amylolentus CBS 6039</name>
    <dbReference type="NCBI Taxonomy" id="1295533"/>
    <lineage>
        <taxon>Eukaryota</taxon>
        <taxon>Fungi</taxon>
        <taxon>Dikarya</taxon>
        <taxon>Basidiomycota</taxon>
        <taxon>Agaricomycotina</taxon>
        <taxon>Tremellomycetes</taxon>
        <taxon>Tremellales</taxon>
        <taxon>Cryptococcaceae</taxon>
        <taxon>Cryptococcus</taxon>
    </lineage>
</organism>
<feature type="region of interest" description="Disordered" evidence="9">
    <location>
        <begin position="511"/>
        <end position="550"/>
    </location>
</feature>
<evidence type="ECO:0000313" key="12">
    <source>
        <dbReference type="Proteomes" id="UP000094065"/>
    </source>
</evidence>
<dbReference type="PANTHER" id="PTHR23114">
    <property type="entry name" value="M7GPPPN-MRNA HYDROLASE"/>
    <property type="match status" value="1"/>
</dbReference>
<evidence type="ECO:0000256" key="3">
    <source>
        <dbReference type="ARBA" id="ARBA00005279"/>
    </source>
</evidence>
<comment type="cofactor">
    <cofactor evidence="1">
        <name>Mn(2+)</name>
        <dbReference type="ChEBI" id="CHEBI:29035"/>
    </cofactor>
</comment>
<feature type="compositionally biased region" description="Acidic residues" evidence="9">
    <location>
        <begin position="19"/>
        <end position="31"/>
    </location>
</feature>